<dbReference type="InterPro" id="IPR000719">
    <property type="entry name" value="Prot_kinase_dom"/>
</dbReference>
<dbReference type="GO" id="GO:0004672">
    <property type="term" value="F:protein kinase activity"/>
    <property type="evidence" value="ECO:0007669"/>
    <property type="project" value="InterPro"/>
</dbReference>
<proteinExistence type="predicted"/>
<dbReference type="SUPFAM" id="SSF56112">
    <property type="entry name" value="Protein kinase-like (PK-like)"/>
    <property type="match status" value="1"/>
</dbReference>
<dbReference type="PROSITE" id="PS50011">
    <property type="entry name" value="PROTEIN_KINASE_DOM"/>
    <property type="match status" value="1"/>
</dbReference>
<organism evidence="2 3">
    <name type="scientific">Cochliobolus heterostrophus (strain C5 / ATCC 48332 / race O)</name>
    <name type="common">Southern corn leaf blight fungus</name>
    <name type="synonym">Bipolaris maydis</name>
    <dbReference type="NCBI Taxonomy" id="701091"/>
    <lineage>
        <taxon>Eukaryota</taxon>
        <taxon>Fungi</taxon>
        <taxon>Dikarya</taxon>
        <taxon>Ascomycota</taxon>
        <taxon>Pezizomycotina</taxon>
        <taxon>Dothideomycetes</taxon>
        <taxon>Pleosporomycetidae</taxon>
        <taxon>Pleosporales</taxon>
        <taxon>Pleosporineae</taxon>
        <taxon>Pleosporaceae</taxon>
        <taxon>Bipolaris</taxon>
    </lineage>
</organism>
<dbReference type="Proteomes" id="UP000016936">
    <property type="component" value="Unassembled WGS sequence"/>
</dbReference>
<dbReference type="eggNOG" id="KOG1290">
    <property type="taxonomic scope" value="Eukaryota"/>
</dbReference>
<protein>
    <recommendedName>
        <fullName evidence="1">Protein kinase domain-containing protein</fullName>
    </recommendedName>
</protein>
<dbReference type="AlphaFoldDB" id="M2SQH1"/>
<dbReference type="GO" id="GO:0005524">
    <property type="term" value="F:ATP binding"/>
    <property type="evidence" value="ECO:0007669"/>
    <property type="project" value="InterPro"/>
</dbReference>
<dbReference type="Gene3D" id="1.10.510.10">
    <property type="entry name" value="Transferase(Phosphotransferase) domain 1"/>
    <property type="match status" value="1"/>
</dbReference>
<gene>
    <name evidence="2" type="ORF">COCHEDRAFT_1159837</name>
</gene>
<accession>M2SQH1</accession>
<reference evidence="2 3" key="1">
    <citation type="journal article" date="2012" name="PLoS Pathog.">
        <title>Diverse lifestyles and strategies of plant pathogenesis encoded in the genomes of eighteen Dothideomycetes fungi.</title>
        <authorList>
            <person name="Ohm R.A."/>
            <person name="Feau N."/>
            <person name="Henrissat B."/>
            <person name="Schoch C.L."/>
            <person name="Horwitz B.A."/>
            <person name="Barry K.W."/>
            <person name="Condon B.J."/>
            <person name="Copeland A.C."/>
            <person name="Dhillon B."/>
            <person name="Glaser F."/>
            <person name="Hesse C.N."/>
            <person name="Kosti I."/>
            <person name="LaButti K."/>
            <person name="Lindquist E.A."/>
            <person name="Lucas S."/>
            <person name="Salamov A.A."/>
            <person name="Bradshaw R.E."/>
            <person name="Ciuffetti L."/>
            <person name="Hamelin R.C."/>
            <person name="Kema G.H.J."/>
            <person name="Lawrence C."/>
            <person name="Scott J.A."/>
            <person name="Spatafora J.W."/>
            <person name="Turgeon B.G."/>
            <person name="de Wit P.J.G.M."/>
            <person name="Zhong S."/>
            <person name="Goodwin S.B."/>
            <person name="Grigoriev I.V."/>
        </authorList>
    </citation>
    <scope>NUCLEOTIDE SEQUENCE [LARGE SCALE GENOMIC DNA]</scope>
    <source>
        <strain evidence="3">C5 / ATCC 48332 / race O</strain>
    </source>
</reference>
<sequence length="181" mass="20862">MLAKVIAKQTLTGLSFLHKHNIAHAEPNLPAYLVRPASYPINIKSSFDTIKIVHFGQSFFNNDSPGAFHTPLYYRAPEIIFNDNVDHRILVSQMLEMSGDTIPDRWQKQWHAMNSKQLRDYEHRSLQSGFEEVYFDEEKKQDVSREDIIRVGVLVSSMIRLEPSVRASVNTVLQDAWFQAS</sequence>
<feature type="domain" description="Protein kinase" evidence="1">
    <location>
        <begin position="1"/>
        <end position="178"/>
    </location>
</feature>
<dbReference type="EMBL" id="KB445582">
    <property type="protein sequence ID" value="EMD87560.1"/>
    <property type="molecule type" value="Genomic_DNA"/>
</dbReference>
<dbReference type="OMA" id="MADMICE"/>
<evidence type="ECO:0000259" key="1">
    <source>
        <dbReference type="PROSITE" id="PS50011"/>
    </source>
</evidence>
<name>M2SQH1_COCH5</name>
<dbReference type="InterPro" id="IPR011009">
    <property type="entry name" value="Kinase-like_dom_sf"/>
</dbReference>
<reference evidence="3" key="2">
    <citation type="journal article" date="2013" name="PLoS Genet.">
        <title>Comparative genome structure, secondary metabolite, and effector coding capacity across Cochliobolus pathogens.</title>
        <authorList>
            <person name="Condon B.J."/>
            <person name="Leng Y."/>
            <person name="Wu D."/>
            <person name="Bushley K.E."/>
            <person name="Ohm R.A."/>
            <person name="Otillar R."/>
            <person name="Martin J."/>
            <person name="Schackwitz W."/>
            <person name="Grimwood J."/>
            <person name="MohdZainudin N."/>
            <person name="Xue C."/>
            <person name="Wang R."/>
            <person name="Manning V.A."/>
            <person name="Dhillon B."/>
            <person name="Tu Z.J."/>
            <person name="Steffenson B.J."/>
            <person name="Salamov A."/>
            <person name="Sun H."/>
            <person name="Lowry S."/>
            <person name="LaButti K."/>
            <person name="Han J."/>
            <person name="Copeland A."/>
            <person name="Lindquist E."/>
            <person name="Barry K."/>
            <person name="Schmutz J."/>
            <person name="Baker S.E."/>
            <person name="Ciuffetti L.M."/>
            <person name="Grigoriev I.V."/>
            <person name="Zhong S."/>
            <person name="Turgeon B.G."/>
        </authorList>
    </citation>
    <scope>NUCLEOTIDE SEQUENCE [LARGE SCALE GENOMIC DNA]</scope>
    <source>
        <strain evidence="3">C5 / ATCC 48332 / race O</strain>
    </source>
</reference>
<dbReference type="STRING" id="701091.M2SQH1"/>
<evidence type="ECO:0000313" key="3">
    <source>
        <dbReference type="Proteomes" id="UP000016936"/>
    </source>
</evidence>
<keyword evidence="3" id="KW-1185">Reference proteome</keyword>
<dbReference type="HOGENOM" id="CLU_1489509_0_0_1"/>
<evidence type="ECO:0000313" key="2">
    <source>
        <dbReference type="EMBL" id="EMD87560.1"/>
    </source>
</evidence>